<dbReference type="HOGENOM" id="CLU_023775_1_0_9"/>
<protein>
    <submittedName>
        <fullName evidence="2">Phosphoribulokinase/uridine kinase family protein</fullName>
    </submittedName>
</protein>
<dbReference type="EMBL" id="AEPW01000077">
    <property type="protein sequence ID" value="EFU76268.1"/>
    <property type="molecule type" value="Genomic_DNA"/>
</dbReference>
<reference evidence="2 3" key="1">
    <citation type="submission" date="2010-12" db="EMBL/GenBank/DDBJ databases">
        <authorList>
            <person name="Muzny D."/>
            <person name="Qin X."/>
            <person name="Deng J."/>
            <person name="Jiang H."/>
            <person name="Liu Y."/>
            <person name="Qu J."/>
            <person name="Song X.-Z."/>
            <person name="Zhang L."/>
            <person name="Thornton R."/>
            <person name="Coyle M."/>
            <person name="Francisco L."/>
            <person name="Jackson L."/>
            <person name="Javaid M."/>
            <person name="Korchina V."/>
            <person name="Kovar C."/>
            <person name="Mata R."/>
            <person name="Mathew T."/>
            <person name="Ngo R."/>
            <person name="Nguyen L."/>
            <person name="Nguyen N."/>
            <person name="Okwuonu G."/>
            <person name="Ongeri F."/>
            <person name="Pham C."/>
            <person name="Simmons D."/>
            <person name="Wilczek-Boney K."/>
            <person name="Hale W."/>
            <person name="Jakkamsetti A."/>
            <person name="Pham P."/>
            <person name="Ruth R."/>
            <person name="San Lucas F."/>
            <person name="Warren J."/>
            <person name="Zhang J."/>
            <person name="Zhao Z."/>
            <person name="Zhou C."/>
            <person name="Zhu D."/>
            <person name="Lee S."/>
            <person name="Bess C."/>
            <person name="Blankenburg K."/>
            <person name="Forbes L."/>
            <person name="Fu Q."/>
            <person name="Gubbala S."/>
            <person name="Hirani K."/>
            <person name="Jayaseelan J.C."/>
            <person name="Lara F."/>
            <person name="Munidasa M."/>
            <person name="Palculict T."/>
            <person name="Patil S."/>
            <person name="Pu L.-L."/>
            <person name="Saada N."/>
            <person name="Tang L."/>
            <person name="Weissenberger G."/>
            <person name="Zhu Y."/>
            <person name="Hemphill L."/>
            <person name="Shang Y."/>
            <person name="Youmans B."/>
            <person name="Ayvaz T."/>
            <person name="Ross M."/>
            <person name="Santibanez J."/>
            <person name="Aqrawi P."/>
            <person name="Gross S."/>
            <person name="Joshi V."/>
            <person name="Fowler G."/>
            <person name="Nazareth L."/>
            <person name="Reid J."/>
            <person name="Worley K."/>
            <person name="Petrosino J."/>
            <person name="Highlander S."/>
            <person name="Gibbs R."/>
        </authorList>
    </citation>
    <scope>NUCLEOTIDE SEQUENCE [LARGE SCALE GENOMIC DNA]</scope>
    <source>
        <strain evidence="2 3">DSM 3986</strain>
    </source>
</reference>
<evidence type="ECO:0000313" key="2">
    <source>
        <dbReference type="EMBL" id="EFU76268.1"/>
    </source>
</evidence>
<name>E6LPJ9_9FIRM</name>
<dbReference type="InterPro" id="IPR018163">
    <property type="entry name" value="Thr/Ala-tRNA-synth_IIc_edit"/>
</dbReference>
<dbReference type="Proteomes" id="UP000003434">
    <property type="component" value="Unassembled WGS sequence"/>
</dbReference>
<gene>
    <name evidence="2" type="ORF">HMPREF0381_1884</name>
</gene>
<dbReference type="PANTHER" id="PTHR10285">
    <property type="entry name" value="URIDINE KINASE"/>
    <property type="match status" value="1"/>
</dbReference>
<dbReference type="SUPFAM" id="SSF55186">
    <property type="entry name" value="ThrRS/AlaRS common domain"/>
    <property type="match status" value="1"/>
</dbReference>
<dbReference type="CDD" id="cd02028">
    <property type="entry name" value="UMPK_like"/>
    <property type="match status" value="1"/>
</dbReference>
<dbReference type="InterPro" id="IPR004095">
    <property type="entry name" value="TGS"/>
</dbReference>
<dbReference type="GO" id="GO:0016301">
    <property type="term" value="F:kinase activity"/>
    <property type="evidence" value="ECO:0007669"/>
    <property type="project" value="UniProtKB-KW"/>
</dbReference>
<accession>E6LPJ9</accession>
<dbReference type="eggNOG" id="COG0572">
    <property type="taxonomic scope" value="Bacteria"/>
</dbReference>
<proteinExistence type="predicted"/>
<keyword evidence="2" id="KW-0418">Kinase</keyword>
<dbReference type="Gene3D" id="3.40.50.300">
    <property type="entry name" value="P-loop containing nucleotide triphosphate hydrolases"/>
    <property type="match status" value="1"/>
</dbReference>
<dbReference type="InterPro" id="IPR027417">
    <property type="entry name" value="P-loop_NTPase"/>
</dbReference>
<feature type="domain" description="TGS" evidence="1">
    <location>
        <begin position="1"/>
        <end position="64"/>
    </location>
</feature>
<dbReference type="PROSITE" id="PS51880">
    <property type="entry name" value="TGS"/>
    <property type="match status" value="1"/>
</dbReference>
<comment type="caution">
    <text evidence="2">The sequence shown here is derived from an EMBL/GenBank/DDBJ whole genome shotgun (WGS) entry which is preliminary data.</text>
</comment>
<dbReference type="Pfam" id="PF00485">
    <property type="entry name" value="PRK"/>
    <property type="match status" value="1"/>
</dbReference>
<dbReference type="Gene3D" id="3.30.980.10">
    <property type="entry name" value="Threonyl-trna Synthetase, Chain A, domain 2"/>
    <property type="match status" value="1"/>
</dbReference>
<dbReference type="InterPro" id="IPR006083">
    <property type="entry name" value="PRK/URK"/>
</dbReference>
<evidence type="ECO:0000259" key="1">
    <source>
        <dbReference type="PROSITE" id="PS51880"/>
    </source>
</evidence>
<keyword evidence="2" id="KW-0808">Transferase</keyword>
<dbReference type="AlphaFoldDB" id="E6LPJ9"/>
<dbReference type="SUPFAM" id="SSF52540">
    <property type="entry name" value="P-loop containing nucleoside triphosphate hydrolases"/>
    <property type="match status" value="1"/>
</dbReference>
<evidence type="ECO:0000313" key="3">
    <source>
        <dbReference type="Proteomes" id="UP000003434"/>
    </source>
</evidence>
<organism evidence="2 3">
    <name type="scientific">Lachnoanaerobaculum saburreum DSM 3986</name>
    <dbReference type="NCBI Taxonomy" id="887325"/>
    <lineage>
        <taxon>Bacteria</taxon>
        <taxon>Bacillati</taxon>
        <taxon>Bacillota</taxon>
        <taxon>Clostridia</taxon>
        <taxon>Lachnospirales</taxon>
        <taxon>Lachnospiraceae</taxon>
        <taxon>Lachnoanaerobaculum</taxon>
    </lineage>
</organism>
<sequence length="550" mass="63411">MDKKNKMKKFNVNIENETYMYEEGTSYFDIVTEHKRKALLVKVNGKLQELHKTLKNDVNLEFVTLSDAIGRSIYERSAILILLKAIDDIYGSSISPRVEFSTGNGLFVRLGSKTDYDVEKINNHMRELVDENIRIEKTNVHTDLAIKMFHDAGFFEKEKLFRFRRVSRVNIYKLEDYIDYYYGYMVYSTGYIDKFSLTRYKDGIVLVIPKKENPETVEEFVPEEKIFNELNNASINAIEMGVSDVGSLNEMIANGMTNEMILISEAYMEKKIGDIADDIIKRGNVKLVMIAGPSSSGKTTFSHRLSIQLMAHGIKPHPLEVDNYFKNREDTPRDEKGELDFENLDAMDIEQFNTDMLALLDGERVELPSFNFKTGQREYNGNFLKLGKDDILVIEGIHCLNDKLSYRLPNDSRYKIYISALTQLNVDEHNRIPTTDGRLLRRMIRDVRKRGISPTKTLAMWDSVRRGEERNIFPYQSSADATFNSALNYEIAVLKQYVEPVLFSVKKDSKEYPEAKRLLKFLDYFLGVPSDNVPSNSILREFIGGSAFHV</sequence>
<dbReference type="GO" id="GO:0005524">
    <property type="term" value="F:ATP binding"/>
    <property type="evidence" value="ECO:0007669"/>
    <property type="project" value="InterPro"/>
</dbReference>